<evidence type="ECO:0000313" key="1">
    <source>
        <dbReference type="EMBL" id="QHU14536.1"/>
    </source>
</evidence>
<accession>A0A6C0KBT1</accession>
<proteinExistence type="predicted"/>
<organism evidence="1">
    <name type="scientific">viral metagenome</name>
    <dbReference type="NCBI Taxonomy" id="1070528"/>
    <lineage>
        <taxon>unclassified sequences</taxon>
        <taxon>metagenomes</taxon>
        <taxon>organismal metagenomes</taxon>
    </lineage>
</organism>
<reference evidence="1" key="1">
    <citation type="journal article" date="2020" name="Nature">
        <title>Giant virus diversity and host interactions through global metagenomics.</title>
        <authorList>
            <person name="Schulz F."/>
            <person name="Roux S."/>
            <person name="Paez-Espino D."/>
            <person name="Jungbluth S."/>
            <person name="Walsh D.A."/>
            <person name="Denef V.J."/>
            <person name="McMahon K.D."/>
            <person name="Konstantinidis K.T."/>
            <person name="Eloe-Fadrosh E.A."/>
            <person name="Kyrpides N.C."/>
            <person name="Woyke T."/>
        </authorList>
    </citation>
    <scope>NUCLEOTIDE SEQUENCE</scope>
    <source>
        <strain evidence="1">GVMAG-S-1102113-118</strain>
    </source>
</reference>
<name>A0A6C0KBT1_9ZZZZ</name>
<dbReference type="AlphaFoldDB" id="A0A6C0KBT1"/>
<dbReference type="EMBL" id="MN740841">
    <property type="protein sequence ID" value="QHU14536.1"/>
    <property type="molecule type" value="Genomic_DNA"/>
</dbReference>
<sequence>MTTLPQLPMELISSILMLRESPKHAQLIKTYVSEYTELWENGKTKYTVFLDSARKIHKIGGPAITAWDQDGNKVLEEWVKHAKMQRSGSDKPTRTLWDSEGKVSHESWFNPGDEFPFTKEYSHGSAKVWSHTYEIWLDGIIDIDAGGPRYVLETDTGKSYEYPESKLEFT</sequence>
<protein>
    <submittedName>
        <fullName evidence="1">Uncharacterized protein</fullName>
    </submittedName>
</protein>